<feature type="domain" description="SMODS-associated and fused to various effectors" evidence="1">
    <location>
        <begin position="309"/>
        <end position="493"/>
    </location>
</feature>
<dbReference type="AlphaFoldDB" id="A0A9Q2XHC7"/>
<evidence type="ECO:0000259" key="1">
    <source>
        <dbReference type="Pfam" id="PF18145"/>
    </source>
</evidence>
<protein>
    <submittedName>
        <fullName evidence="2">SAVED domain-containing protein</fullName>
    </submittedName>
</protein>
<dbReference type="NCBIfam" id="NF033611">
    <property type="entry name" value="SAVED"/>
    <property type="match status" value="1"/>
</dbReference>
<name>A0A9Q2XHC7_9PSED</name>
<dbReference type="InterPro" id="IPR040836">
    <property type="entry name" value="SAVED"/>
</dbReference>
<evidence type="ECO:0000313" key="2">
    <source>
        <dbReference type="EMBL" id="MBV6286958.1"/>
    </source>
</evidence>
<reference evidence="2" key="2">
    <citation type="journal article" date="2023" name="Plant Pathol.">
        <title>Dismantling and reorganizing Pseudomonas marginalis sensu#lato.</title>
        <authorList>
            <person name="Sawada H."/>
            <person name="Fujikawa T."/>
            <person name="Satou M."/>
        </authorList>
    </citation>
    <scope>NUCLEOTIDE SEQUENCE</scope>
    <source>
        <strain evidence="2">MAFF 301350</strain>
    </source>
</reference>
<dbReference type="RefSeq" id="WP_209967610.1">
    <property type="nucleotide sequence ID" value="NZ_JAHTBI010000025.1"/>
</dbReference>
<dbReference type="Proteomes" id="UP001106592">
    <property type="component" value="Unassembled WGS sequence"/>
</dbReference>
<gene>
    <name evidence="2" type="ORF">KUO17_07895</name>
</gene>
<keyword evidence="3" id="KW-1185">Reference proteome</keyword>
<dbReference type="EMBL" id="JAHTBI010000025">
    <property type="protein sequence ID" value="MBV6286958.1"/>
    <property type="molecule type" value="Genomic_DNA"/>
</dbReference>
<dbReference type="Pfam" id="PF18145">
    <property type="entry name" value="SAVED"/>
    <property type="match status" value="1"/>
</dbReference>
<organism evidence="2 3">
    <name type="scientific">Pseudomonas aegrilactucae</name>
    <dbReference type="NCBI Taxonomy" id="2854028"/>
    <lineage>
        <taxon>Bacteria</taxon>
        <taxon>Pseudomonadati</taxon>
        <taxon>Pseudomonadota</taxon>
        <taxon>Gammaproteobacteria</taxon>
        <taxon>Pseudomonadales</taxon>
        <taxon>Pseudomonadaceae</taxon>
        <taxon>Pseudomonas</taxon>
    </lineage>
</organism>
<accession>A0A9Q2XHC7</accession>
<proteinExistence type="predicted"/>
<evidence type="ECO:0000313" key="3">
    <source>
        <dbReference type="Proteomes" id="UP001106592"/>
    </source>
</evidence>
<sequence>MSDQELAVWLDRCLTQKHRVAYVTADYLCKLVDLDEASLVLHPADPGPIAKSSLKKLVPKGLLYVLDMGLEALLSAHTADSTWAYVLVQSKPQVDVFIATRDGLLGRTSGRGPEISEKTAQKVWADAGARCMFEGCGHDLSEIALWTKAARVGYLAHIVASDPEGPRGSQTDSHRLANVPDNIMLMCDEHHRLIDSFAPQFYTAEILNEMRQSHRDIVRNYLNSLAFPRTKAVTLHANLANVPTYFHDSELIEAIVATRRAMEPGVVHYVRRKSQRDDRHLPEFWYQYLREHEHHIRELVTGFNSSSGLSTESLAIFPLHHIPTLVLAGRVMGEAQAIQVFQYDKVRKTWAWDPKATAPSPGTFSVSPLPAVRADEVFITLELSASLDEDSLSPEFRRAVDSGEIPWIRVTTSKTGADCIGCPEDLEQFSQAARKAIVHAQDVMRVAKVHLIAISPASTVFRFGQMLQAGHHPEYVVYDRAGRDFKFVPALSITGHHVSATHGQQSITIPLR</sequence>
<reference evidence="2" key="1">
    <citation type="journal article" date="2022" name="Int. J. Syst. Evol. Microbiol.">
        <title>Pseudomonas aegrilactucae sp. nov. and Pseudomonas morbosilactucae sp. nov., pathogens causing bacterial rot of lettuce in Japan.</title>
        <authorList>
            <person name="Sawada H."/>
            <person name="Fujikawa T."/>
            <person name="Satou M."/>
        </authorList>
    </citation>
    <scope>NUCLEOTIDE SEQUENCE</scope>
    <source>
        <strain evidence="2">MAFF 301350</strain>
    </source>
</reference>
<comment type="caution">
    <text evidence="2">The sequence shown here is derived from an EMBL/GenBank/DDBJ whole genome shotgun (WGS) entry which is preliminary data.</text>
</comment>